<evidence type="ECO:0000313" key="2">
    <source>
        <dbReference type="EMBL" id="ADZ09633.1"/>
    </source>
</evidence>
<evidence type="ECO:0000313" key="3">
    <source>
        <dbReference type="Proteomes" id="UP000007490"/>
    </source>
</evidence>
<protein>
    <submittedName>
        <fullName evidence="2">Uncharacterized protein</fullName>
    </submittedName>
</protein>
<feature type="transmembrane region" description="Helical" evidence="1">
    <location>
        <begin position="116"/>
        <end position="133"/>
    </location>
</feature>
<reference evidence="2 3" key="2">
    <citation type="journal article" date="2014" name="Int. J. Syst. Evol. Microbiol.">
        <title>Methanobacterium paludis sp. nov. and a novel strain of Methanobacterium lacus isolated from northern peatlands.</title>
        <authorList>
            <person name="Cadillo-Quiroz H."/>
            <person name="Brauer S.L."/>
            <person name="Goodson N."/>
            <person name="Yavitt J.B."/>
            <person name="Zinder S.H."/>
        </authorList>
    </citation>
    <scope>NUCLEOTIDE SEQUENCE [LARGE SCALE GENOMIC DNA]</scope>
    <source>
        <strain evidence="2 3">AL-21</strain>
    </source>
</reference>
<evidence type="ECO:0000256" key="1">
    <source>
        <dbReference type="SAM" id="Phobius"/>
    </source>
</evidence>
<dbReference type="AlphaFoldDB" id="F0T807"/>
<sequence>MIKISQNKYKIPDEYRRKILSGYFSIALIILGTILIPRFYVFMNLNFQIILTLITLIPGAILWIYFFNGFIRNLVDLIKSSGSMKNETTLKTHYFLIWIINIIWIVLAHFIYNISLSGILIPIISIILLIKFMR</sequence>
<keyword evidence="3" id="KW-1185">Reference proteome</keyword>
<accession>F0T807</accession>
<feature type="transmembrane region" description="Helical" evidence="1">
    <location>
        <begin position="92"/>
        <end position="110"/>
    </location>
</feature>
<reference evidence="3" key="1">
    <citation type="submission" date="2011-02" db="EMBL/GenBank/DDBJ databases">
        <title>Complete sequence of Methanobacterium sp. AL-21.</title>
        <authorList>
            <consortium name="US DOE Joint Genome Institute"/>
            <person name="Lucas S."/>
            <person name="Copeland A."/>
            <person name="Lapidus A."/>
            <person name="Cheng J.-F."/>
            <person name="Goodwin L."/>
            <person name="Pitluck S."/>
            <person name="Chertkov O."/>
            <person name="Detter J.C."/>
            <person name="Han C."/>
            <person name="Tapia R."/>
            <person name="Land M."/>
            <person name="Hauser L."/>
            <person name="Kyrpides N."/>
            <person name="Ivanova N."/>
            <person name="Mikhailova N."/>
            <person name="Pagani I."/>
            <person name="Cadillo-Quiroz H."/>
            <person name="Imachi H."/>
            <person name="Zinder S."/>
            <person name="Liu W."/>
            <person name="Woyke T."/>
        </authorList>
    </citation>
    <scope>NUCLEOTIDE SEQUENCE [LARGE SCALE GENOMIC DNA]</scope>
    <source>
        <strain evidence="3">AL-21</strain>
    </source>
</reference>
<dbReference type="HOGENOM" id="CLU_1891444_0_0_2"/>
<gene>
    <name evidence="2" type="ordered locus">Metbo_1393</name>
</gene>
<organism evidence="2 3">
    <name type="scientific">Methanobacterium lacus (strain AL-21)</name>
    <dbReference type="NCBI Taxonomy" id="877455"/>
    <lineage>
        <taxon>Archaea</taxon>
        <taxon>Methanobacteriati</taxon>
        <taxon>Methanobacteriota</taxon>
        <taxon>Methanomada group</taxon>
        <taxon>Methanobacteria</taxon>
        <taxon>Methanobacteriales</taxon>
        <taxon>Methanobacteriaceae</taxon>
        <taxon>Methanobacterium</taxon>
    </lineage>
</organism>
<dbReference type="KEGG" id="mel:Metbo_1393"/>
<feature type="transmembrane region" description="Helical" evidence="1">
    <location>
        <begin position="20"/>
        <end position="41"/>
    </location>
</feature>
<dbReference type="Proteomes" id="UP000007490">
    <property type="component" value="Chromosome"/>
</dbReference>
<feature type="transmembrane region" description="Helical" evidence="1">
    <location>
        <begin position="47"/>
        <end position="71"/>
    </location>
</feature>
<dbReference type="GeneID" id="10277844"/>
<proteinExistence type="predicted"/>
<dbReference type="EMBL" id="CP002551">
    <property type="protein sequence ID" value="ADZ09633.1"/>
    <property type="molecule type" value="Genomic_DNA"/>
</dbReference>
<name>F0T807_METLA</name>
<keyword evidence="1" id="KW-1133">Transmembrane helix</keyword>
<keyword evidence="1" id="KW-0472">Membrane</keyword>
<keyword evidence="1" id="KW-0812">Transmembrane</keyword>
<dbReference type="RefSeq" id="WP_013644984.1">
    <property type="nucleotide sequence ID" value="NC_015216.1"/>
</dbReference>